<dbReference type="GO" id="GO:0097351">
    <property type="term" value="F:toxin sequestering activity"/>
    <property type="evidence" value="ECO:0007669"/>
    <property type="project" value="TreeGrafter"/>
</dbReference>
<gene>
    <name evidence="3" type="ORF">ESP62_003455</name>
</gene>
<dbReference type="PANTHER" id="PTHR35377:SF5">
    <property type="entry name" value="ANTITOXIN VAPB46"/>
    <property type="match status" value="1"/>
</dbReference>
<organism evidence="3 4">
    <name type="scientific">Aeromicrobium fastidiosum</name>
    <dbReference type="NCBI Taxonomy" id="52699"/>
    <lineage>
        <taxon>Bacteria</taxon>
        <taxon>Bacillati</taxon>
        <taxon>Actinomycetota</taxon>
        <taxon>Actinomycetes</taxon>
        <taxon>Propionibacteriales</taxon>
        <taxon>Nocardioidaceae</taxon>
        <taxon>Aeromicrobium</taxon>
    </lineage>
</organism>
<name>A0A641AQP3_9ACTN</name>
<comment type="caution">
    <text evidence="3">The sequence shown here is derived from an EMBL/GenBank/DDBJ whole genome shotgun (WGS) entry which is preliminary data.</text>
</comment>
<dbReference type="InterPro" id="IPR006442">
    <property type="entry name" value="Antitoxin_Phd/YefM"/>
</dbReference>
<comment type="similarity">
    <text evidence="1 2">Belongs to the phD/YefM antitoxin family.</text>
</comment>
<dbReference type="Gene3D" id="3.40.1620.10">
    <property type="entry name" value="YefM-like domain"/>
    <property type="match status" value="1"/>
</dbReference>
<comment type="function">
    <text evidence="2">Antitoxin component of a type II toxin-antitoxin (TA) system.</text>
</comment>
<dbReference type="NCBIfam" id="TIGR01552">
    <property type="entry name" value="phd_fam"/>
    <property type="match status" value="1"/>
</dbReference>
<evidence type="ECO:0000313" key="4">
    <source>
        <dbReference type="Proteomes" id="UP001515100"/>
    </source>
</evidence>
<dbReference type="PANTHER" id="PTHR35377">
    <property type="entry name" value="ANTITOXIN VAPB49-RELATED-RELATED"/>
    <property type="match status" value="1"/>
</dbReference>
<dbReference type="InterPro" id="IPR051416">
    <property type="entry name" value="phD-YefM_TA_antitoxins"/>
</dbReference>
<proteinExistence type="inferred from homology"/>
<dbReference type="OrthoDB" id="557859at2"/>
<dbReference type="Pfam" id="PF02604">
    <property type="entry name" value="PhdYeFM_antitox"/>
    <property type="match status" value="1"/>
</dbReference>
<dbReference type="SUPFAM" id="SSF143120">
    <property type="entry name" value="YefM-like"/>
    <property type="match status" value="1"/>
</dbReference>
<keyword evidence="4" id="KW-1185">Reference proteome</keyword>
<dbReference type="Proteomes" id="UP001515100">
    <property type="component" value="Unassembled WGS sequence"/>
</dbReference>
<dbReference type="EMBL" id="SDPP02000001">
    <property type="protein sequence ID" value="KAA1380265.1"/>
    <property type="molecule type" value="Genomic_DNA"/>
</dbReference>
<evidence type="ECO:0000256" key="1">
    <source>
        <dbReference type="ARBA" id="ARBA00009981"/>
    </source>
</evidence>
<protein>
    <recommendedName>
        <fullName evidence="2">Antitoxin</fullName>
    </recommendedName>
</protein>
<dbReference type="AlphaFoldDB" id="A0A641AQP3"/>
<evidence type="ECO:0000313" key="3">
    <source>
        <dbReference type="EMBL" id="KAA1380265.1"/>
    </source>
</evidence>
<reference evidence="3" key="1">
    <citation type="submission" date="2019-09" db="EMBL/GenBank/DDBJ databases">
        <authorList>
            <person name="Li J."/>
        </authorList>
    </citation>
    <scope>NUCLEOTIDE SEQUENCE [LARGE SCALE GENOMIC DNA]</scope>
    <source>
        <strain evidence="3">NRBC 14897</strain>
    </source>
</reference>
<sequence>MTVMRTIPHRELRNNSSAVLADVKAGETIAVTNNGEISAILVPPSTSAYDQMVAAGLVSRARRPGHARDIARIVPSRTSQDVLDELRSDR</sequence>
<dbReference type="InterPro" id="IPR036165">
    <property type="entry name" value="YefM-like_sf"/>
</dbReference>
<evidence type="ECO:0000256" key="2">
    <source>
        <dbReference type="RuleBase" id="RU362080"/>
    </source>
</evidence>
<accession>A0A641AQP3</accession>